<sequence length="118" mass="13701">MGADLRGDEPVLGSWPMPYAAMAWVLCEVPRDLFCGNPRVHFQHYADRMNEPRKTLRTWRAWACWAITRRVRPELPGDPKHDVREPSEAEIADGLERYGLPGEAGWWTDVLEGRTLWR</sequence>
<keyword evidence="2" id="KW-1185">Reference proteome</keyword>
<dbReference type="Proteomes" id="UP000738431">
    <property type="component" value="Chromosome"/>
</dbReference>
<dbReference type="EMBL" id="CP139781">
    <property type="protein sequence ID" value="WRQ87120.1"/>
    <property type="molecule type" value="Genomic_DNA"/>
</dbReference>
<name>A0ABZ1C9X8_9BACT</name>
<reference evidence="1 2" key="2">
    <citation type="submission" date="2023-12" db="EMBL/GenBank/DDBJ databases">
        <title>Description of an unclassified Opitutus bacterium of Verrucomicrobiota.</title>
        <authorList>
            <person name="Zhang D.-F."/>
        </authorList>
    </citation>
    <scope>NUCLEOTIDE SEQUENCE [LARGE SCALE GENOMIC DNA]</scope>
    <source>
        <strain evidence="1 2">WL0086</strain>
    </source>
</reference>
<evidence type="ECO:0000313" key="1">
    <source>
        <dbReference type="EMBL" id="WRQ87120.1"/>
    </source>
</evidence>
<dbReference type="RefSeq" id="WP_225919264.1">
    <property type="nucleotide sequence ID" value="NZ_CP139781.1"/>
</dbReference>
<evidence type="ECO:0000313" key="2">
    <source>
        <dbReference type="Proteomes" id="UP000738431"/>
    </source>
</evidence>
<accession>A0ABZ1C9X8</accession>
<reference evidence="1 2" key="1">
    <citation type="submission" date="2021-08" db="EMBL/GenBank/DDBJ databases">
        <authorList>
            <person name="Zhang D."/>
            <person name="Zhang A."/>
            <person name="Wang L."/>
        </authorList>
    </citation>
    <scope>NUCLEOTIDE SEQUENCE [LARGE SCALE GENOMIC DNA]</scope>
    <source>
        <strain evidence="1 2">WL0086</strain>
    </source>
</reference>
<protein>
    <submittedName>
        <fullName evidence="1">Uncharacterized protein</fullName>
    </submittedName>
</protein>
<organism evidence="1 2">
    <name type="scientific">Actomonas aquatica</name>
    <dbReference type="NCBI Taxonomy" id="2866162"/>
    <lineage>
        <taxon>Bacteria</taxon>
        <taxon>Pseudomonadati</taxon>
        <taxon>Verrucomicrobiota</taxon>
        <taxon>Opitutia</taxon>
        <taxon>Opitutales</taxon>
        <taxon>Opitutaceae</taxon>
        <taxon>Actomonas</taxon>
    </lineage>
</organism>
<gene>
    <name evidence="1" type="ORF">K1X11_020080</name>
</gene>
<proteinExistence type="predicted"/>